<dbReference type="EMBL" id="BMCT01000004">
    <property type="protein sequence ID" value="GGF68238.1"/>
    <property type="molecule type" value="Genomic_DNA"/>
</dbReference>
<evidence type="ECO:0000313" key="2">
    <source>
        <dbReference type="Proteomes" id="UP000606044"/>
    </source>
</evidence>
<dbReference type="Proteomes" id="UP000606044">
    <property type="component" value="Unassembled WGS sequence"/>
</dbReference>
<keyword evidence="2" id="KW-1185">Reference proteome</keyword>
<protein>
    <submittedName>
        <fullName evidence="1">Uncharacterized protein</fullName>
    </submittedName>
</protein>
<dbReference type="AlphaFoldDB" id="A0A917C1T5"/>
<sequence length="100" mass="10231">MAAAPMSVQMLPPKAISRAAMAARSAGSTTGTSAETQSLMTAGQRDGFAAIIHAGRLSAPSARPAAADAPLGHLEKTCRICSVPRKSVAVRRISVFDTPV</sequence>
<accession>A0A917C1T5</accession>
<proteinExistence type="predicted"/>
<reference evidence="1" key="1">
    <citation type="journal article" date="2014" name="Int. J. Syst. Evol. Microbiol.">
        <title>Complete genome sequence of Corynebacterium casei LMG S-19264T (=DSM 44701T), isolated from a smear-ripened cheese.</title>
        <authorList>
            <consortium name="US DOE Joint Genome Institute (JGI-PGF)"/>
            <person name="Walter F."/>
            <person name="Albersmeier A."/>
            <person name="Kalinowski J."/>
            <person name="Ruckert C."/>
        </authorList>
    </citation>
    <scope>NUCLEOTIDE SEQUENCE</scope>
    <source>
        <strain evidence="1">CCM 7897</strain>
    </source>
</reference>
<gene>
    <name evidence="1" type="ORF">GCM10007301_29900</name>
</gene>
<comment type="caution">
    <text evidence="1">The sequence shown here is derived from an EMBL/GenBank/DDBJ whole genome shotgun (WGS) entry which is preliminary data.</text>
</comment>
<organism evidence="1 2">
    <name type="scientific">Azorhizobium oxalatiphilum</name>
    <dbReference type="NCBI Taxonomy" id="980631"/>
    <lineage>
        <taxon>Bacteria</taxon>
        <taxon>Pseudomonadati</taxon>
        <taxon>Pseudomonadota</taxon>
        <taxon>Alphaproteobacteria</taxon>
        <taxon>Hyphomicrobiales</taxon>
        <taxon>Xanthobacteraceae</taxon>
        <taxon>Azorhizobium</taxon>
    </lineage>
</organism>
<evidence type="ECO:0000313" key="1">
    <source>
        <dbReference type="EMBL" id="GGF68238.1"/>
    </source>
</evidence>
<reference evidence="1" key="2">
    <citation type="submission" date="2020-09" db="EMBL/GenBank/DDBJ databases">
        <authorList>
            <person name="Sun Q."/>
            <person name="Sedlacek I."/>
        </authorList>
    </citation>
    <scope>NUCLEOTIDE SEQUENCE</scope>
    <source>
        <strain evidence="1">CCM 7897</strain>
    </source>
</reference>
<name>A0A917C1T5_9HYPH</name>